<dbReference type="Pfam" id="PF14016">
    <property type="entry name" value="DUF4232"/>
    <property type="match status" value="1"/>
</dbReference>
<evidence type="ECO:0000313" key="4">
    <source>
        <dbReference type="Proteomes" id="UP001499942"/>
    </source>
</evidence>
<dbReference type="RefSeq" id="WP_344363510.1">
    <property type="nucleotide sequence ID" value="NZ_BAAASR010000022.1"/>
</dbReference>
<keyword evidence="4" id="KW-1185">Reference proteome</keyword>
<name>A0ABN3MN17_9ACTN</name>
<keyword evidence="1" id="KW-0732">Signal</keyword>
<evidence type="ECO:0000259" key="2">
    <source>
        <dbReference type="Pfam" id="PF14016"/>
    </source>
</evidence>
<comment type="caution">
    <text evidence="3">The sequence shown here is derived from an EMBL/GenBank/DDBJ whole genome shotgun (WGS) entry which is preliminary data.</text>
</comment>
<sequence length="179" mass="18703">MAHINIRGAALVSAGLLALTAAPALATAQPTAAQIPCRTADLGLDWTTDGTAKPGGSNTEEQVSVVVAVKNSGSSACTLRGFPKVTLKMGTETKGVETETFFNQQTPNPKTVTLNPGGTARFTMTFLSGKTDDNVIDPGVAAITPPGNTQAKELRWIWGMVQKQEAATHPLNYVGPLTR</sequence>
<feature type="signal peptide" evidence="1">
    <location>
        <begin position="1"/>
        <end position="26"/>
    </location>
</feature>
<evidence type="ECO:0000313" key="3">
    <source>
        <dbReference type="EMBL" id="GAA2505036.1"/>
    </source>
</evidence>
<dbReference type="InterPro" id="IPR025326">
    <property type="entry name" value="DUF4232"/>
</dbReference>
<gene>
    <name evidence="3" type="ORF">GCM10010393_42130</name>
</gene>
<organism evidence="3 4">
    <name type="scientific">Streptomyces gobitricini</name>
    <dbReference type="NCBI Taxonomy" id="68211"/>
    <lineage>
        <taxon>Bacteria</taxon>
        <taxon>Bacillati</taxon>
        <taxon>Actinomycetota</taxon>
        <taxon>Actinomycetes</taxon>
        <taxon>Kitasatosporales</taxon>
        <taxon>Streptomycetaceae</taxon>
        <taxon>Streptomyces</taxon>
    </lineage>
</organism>
<dbReference type="EMBL" id="BAAASR010000022">
    <property type="protein sequence ID" value="GAA2505036.1"/>
    <property type="molecule type" value="Genomic_DNA"/>
</dbReference>
<evidence type="ECO:0000256" key="1">
    <source>
        <dbReference type="SAM" id="SignalP"/>
    </source>
</evidence>
<protein>
    <recommendedName>
        <fullName evidence="2">DUF4232 domain-containing protein</fullName>
    </recommendedName>
</protein>
<feature type="chain" id="PRO_5046728874" description="DUF4232 domain-containing protein" evidence="1">
    <location>
        <begin position="27"/>
        <end position="179"/>
    </location>
</feature>
<accession>A0ABN3MN17</accession>
<dbReference type="Proteomes" id="UP001499942">
    <property type="component" value="Unassembled WGS sequence"/>
</dbReference>
<feature type="domain" description="DUF4232" evidence="2">
    <location>
        <begin position="37"/>
        <end position="159"/>
    </location>
</feature>
<proteinExistence type="predicted"/>
<reference evidence="3 4" key="1">
    <citation type="journal article" date="2019" name="Int. J. Syst. Evol. Microbiol.">
        <title>The Global Catalogue of Microorganisms (GCM) 10K type strain sequencing project: providing services to taxonomists for standard genome sequencing and annotation.</title>
        <authorList>
            <consortium name="The Broad Institute Genomics Platform"/>
            <consortium name="The Broad Institute Genome Sequencing Center for Infectious Disease"/>
            <person name="Wu L."/>
            <person name="Ma J."/>
        </authorList>
    </citation>
    <scope>NUCLEOTIDE SEQUENCE [LARGE SCALE GENOMIC DNA]</scope>
    <source>
        <strain evidence="3 4">JCM 5062</strain>
    </source>
</reference>